<keyword evidence="9" id="KW-1185">Reference proteome</keyword>
<name>A0A444XU36_ARAHY</name>
<dbReference type="InterPro" id="IPR031052">
    <property type="entry name" value="FHY3/FAR1"/>
</dbReference>
<dbReference type="AlphaFoldDB" id="A0A444XU36"/>
<evidence type="ECO:0000256" key="6">
    <source>
        <dbReference type="RuleBase" id="RU367018"/>
    </source>
</evidence>
<dbReference type="InterPro" id="IPR006564">
    <property type="entry name" value="Znf_PMZ"/>
</dbReference>
<dbReference type="EMBL" id="SDMP01000019">
    <property type="protein sequence ID" value="RYQ92975.1"/>
    <property type="molecule type" value="Genomic_DNA"/>
</dbReference>
<protein>
    <recommendedName>
        <fullName evidence="6">Protein FAR1-RELATED SEQUENCE</fullName>
    </recommendedName>
</protein>
<evidence type="ECO:0000259" key="7">
    <source>
        <dbReference type="PROSITE" id="PS50966"/>
    </source>
</evidence>
<evidence type="ECO:0000256" key="3">
    <source>
        <dbReference type="ARBA" id="ARBA00022771"/>
    </source>
</evidence>
<comment type="similarity">
    <text evidence="1 6">Belongs to the FHY3/FAR1 family.</text>
</comment>
<keyword evidence="6" id="KW-0539">Nucleus</keyword>
<evidence type="ECO:0000256" key="1">
    <source>
        <dbReference type="ARBA" id="ARBA00005889"/>
    </source>
</evidence>
<proteinExistence type="inferred from homology"/>
<keyword evidence="3 5" id="KW-0863">Zinc-finger</keyword>
<dbReference type="PANTHER" id="PTHR31669:SF292">
    <property type="entry name" value="OS02G0262500 PROTEIN"/>
    <property type="match status" value="1"/>
</dbReference>
<dbReference type="SMART" id="SM00575">
    <property type="entry name" value="ZnF_PMZ"/>
    <property type="match status" value="1"/>
</dbReference>
<keyword evidence="4 6" id="KW-0862">Zinc</keyword>
<keyword evidence="2 6" id="KW-0479">Metal-binding</keyword>
<dbReference type="PANTHER" id="PTHR31669">
    <property type="entry name" value="PROTEIN FAR1-RELATED SEQUENCE 10-RELATED"/>
    <property type="match status" value="1"/>
</dbReference>
<sequence>MPSGMLMNLRRNESWARAFLWDKFCAGFRTTSRCEGINNFIKRFVHSRDSILELVENLEQALRDYRNNEMVAQFKTINSDPVLTTGLQSLKLCAANIYTREIFKLVRKQIEEVISLDIIYSQPLSTTMVYKICAFQKRVKIFIVVYDRNEKKLECECCHWDHEGYPCSHMLCVLRREDIDELPKSLILKRWTRDAKKYTNDQIVESTANDAKKSFLMRYGAMSVATMWMSFLAAQEVSLFGDTMNEVTRWTKDLEKKCSIKKQNGITDVLHPVAEFVGDLCVAKTKGTPKLKKSETRKRSCSNCLMKGHTKRHCPKLVDEGDRSHDHVPFRCTNTDEVAKETSGATRSDNNGRNCTADSSTKLMGSQSNLVEAGIGTFSGVQFYPTPSNLFQIPQGVVVGQPTTLQNIRHQWLLQMLRSTTLTR</sequence>
<dbReference type="GO" id="GO:0008270">
    <property type="term" value="F:zinc ion binding"/>
    <property type="evidence" value="ECO:0007669"/>
    <property type="project" value="UniProtKB-UniRule"/>
</dbReference>
<evidence type="ECO:0000256" key="4">
    <source>
        <dbReference type="ARBA" id="ARBA00022833"/>
    </source>
</evidence>
<feature type="domain" description="SWIM-type" evidence="7">
    <location>
        <begin position="142"/>
        <end position="178"/>
    </location>
</feature>
<evidence type="ECO:0000256" key="2">
    <source>
        <dbReference type="ARBA" id="ARBA00022723"/>
    </source>
</evidence>
<dbReference type="Pfam" id="PF04434">
    <property type="entry name" value="SWIM"/>
    <property type="match status" value="1"/>
</dbReference>
<comment type="subcellular location">
    <subcellularLocation>
        <location evidence="6">Nucleus</location>
    </subcellularLocation>
</comment>
<comment type="caution">
    <text evidence="8">The sequence shown here is derived from an EMBL/GenBank/DDBJ whole genome shotgun (WGS) entry which is preliminary data.</text>
</comment>
<evidence type="ECO:0000256" key="5">
    <source>
        <dbReference type="PROSITE-ProRule" id="PRU00325"/>
    </source>
</evidence>
<dbReference type="Proteomes" id="UP000289738">
    <property type="component" value="Chromosome B09"/>
</dbReference>
<dbReference type="InterPro" id="IPR007527">
    <property type="entry name" value="Znf_SWIM"/>
</dbReference>
<dbReference type="GO" id="GO:0005634">
    <property type="term" value="C:nucleus"/>
    <property type="evidence" value="ECO:0007669"/>
    <property type="project" value="UniProtKB-SubCell"/>
</dbReference>
<reference evidence="8 9" key="1">
    <citation type="submission" date="2019-01" db="EMBL/GenBank/DDBJ databases">
        <title>Sequencing of cultivated peanut Arachis hypogaea provides insights into genome evolution and oil improvement.</title>
        <authorList>
            <person name="Chen X."/>
        </authorList>
    </citation>
    <scope>NUCLEOTIDE SEQUENCE [LARGE SCALE GENOMIC DNA]</scope>
    <source>
        <strain evidence="9">cv. Fuhuasheng</strain>
        <tissue evidence="8">Leaves</tissue>
    </source>
</reference>
<dbReference type="PROSITE" id="PS50966">
    <property type="entry name" value="ZF_SWIM"/>
    <property type="match status" value="1"/>
</dbReference>
<dbReference type="GO" id="GO:0006355">
    <property type="term" value="P:regulation of DNA-templated transcription"/>
    <property type="evidence" value="ECO:0007669"/>
    <property type="project" value="UniProtKB-UniRule"/>
</dbReference>
<gene>
    <name evidence="8" type="ORF">Ahy_B09g099220</name>
</gene>
<evidence type="ECO:0000313" key="9">
    <source>
        <dbReference type="Proteomes" id="UP000289738"/>
    </source>
</evidence>
<evidence type="ECO:0000313" key="8">
    <source>
        <dbReference type="EMBL" id="RYQ92975.1"/>
    </source>
</evidence>
<dbReference type="STRING" id="3818.A0A444XU36"/>
<organism evidence="8 9">
    <name type="scientific">Arachis hypogaea</name>
    <name type="common">Peanut</name>
    <dbReference type="NCBI Taxonomy" id="3818"/>
    <lineage>
        <taxon>Eukaryota</taxon>
        <taxon>Viridiplantae</taxon>
        <taxon>Streptophyta</taxon>
        <taxon>Embryophyta</taxon>
        <taxon>Tracheophyta</taxon>
        <taxon>Spermatophyta</taxon>
        <taxon>Magnoliopsida</taxon>
        <taxon>eudicotyledons</taxon>
        <taxon>Gunneridae</taxon>
        <taxon>Pentapetalae</taxon>
        <taxon>rosids</taxon>
        <taxon>fabids</taxon>
        <taxon>Fabales</taxon>
        <taxon>Fabaceae</taxon>
        <taxon>Papilionoideae</taxon>
        <taxon>50 kb inversion clade</taxon>
        <taxon>dalbergioids sensu lato</taxon>
        <taxon>Dalbergieae</taxon>
        <taxon>Pterocarpus clade</taxon>
        <taxon>Arachis</taxon>
    </lineage>
</organism>
<comment type="function">
    <text evidence="6">Putative transcription activator involved in regulating light control of development.</text>
</comment>
<accession>A0A444XU36</accession>